<comment type="caution">
    <text evidence="3">The sequence shown here is derived from an EMBL/GenBank/DDBJ whole genome shotgun (WGS) entry which is preliminary data.</text>
</comment>
<name>A0A9E2W4A8_9BACT</name>
<evidence type="ECO:0000259" key="1">
    <source>
        <dbReference type="Pfam" id="PF22585"/>
    </source>
</evidence>
<sequence length="609" mass="69105">MFVVLSGVACIATSLHAQRKDTVRYLGNTLVNVDYHHGQLTPAVGVHNIQVFRANREHPELAEGFGFTYNHQPMLAYWNNKFYLEYLSDPVGEHIPPGQTLLCNSLDGYTWTKPVVVFPQYKIPDGTTKEGYQGVAKNLMAVMHQRMGFYVSKKKRLMVLGFYGICLDKKDDPNDGNGIGRVIREVYADGSFGPIYFIRYNHLWNEKNTSYPFYKTSKDKGFVEACEEILSSPLTTMQWVEEADRKDPIIPLHLDYKAFCYYHLNDGRVVGFWKNGLTTISNDNGKTWPDAASRAPGVVNGSAKMWGQRTSDGRFATVYNPSEFRWPLAISKSDDGLNYYNLWLLHGEISPMRYGGNEKSYGPQYIRGIMEGDGTPPGKNMWVSYSVNKEDIWIAKVAVPVKSEVNGAVDEDFSKMKAGEELNEWNIYSPLWAPVRIEKKNDDRMLMLKDEDRYEYAKAERVIEASKTGTIEFSIMTAQNNCGMMDIECQDAKGDVAIRMTLDSTGRLQVKAGAKYKNVMGYDANQLYNVKLVYNTSTRLYTIEVNGKQVLRALTFAPVDKIERVVFRTGSRRYFPTPDTPAEQTYDLPNAGTPETKVAIFYIKTFKAS</sequence>
<dbReference type="EMBL" id="JAHSPG010000006">
    <property type="protein sequence ID" value="MBV4357649.1"/>
    <property type="molecule type" value="Genomic_DNA"/>
</dbReference>
<evidence type="ECO:0000259" key="2">
    <source>
        <dbReference type="Pfam" id="PF24067"/>
    </source>
</evidence>
<dbReference type="CDD" id="cd15482">
    <property type="entry name" value="Sialidase_non-viral"/>
    <property type="match status" value="1"/>
</dbReference>
<keyword evidence="4" id="KW-1185">Reference proteome</keyword>
<accession>A0A9E2W4A8</accession>
<organism evidence="3 4">
    <name type="scientific">Pinibacter aurantiacus</name>
    <dbReference type="NCBI Taxonomy" id="2851599"/>
    <lineage>
        <taxon>Bacteria</taxon>
        <taxon>Pseudomonadati</taxon>
        <taxon>Bacteroidota</taxon>
        <taxon>Chitinophagia</taxon>
        <taxon>Chitinophagales</taxon>
        <taxon>Chitinophagaceae</taxon>
        <taxon>Pinibacter</taxon>
    </lineage>
</organism>
<feature type="domain" description="BT-1020-like structural beta-sandwich" evidence="1">
    <location>
        <begin position="425"/>
        <end position="584"/>
    </location>
</feature>
<dbReference type="Pfam" id="PF24067">
    <property type="entry name" value="Beta-prop_BT_1020"/>
    <property type="match status" value="1"/>
</dbReference>
<reference evidence="3" key="1">
    <citation type="submission" date="2021-06" db="EMBL/GenBank/DDBJ databases">
        <authorList>
            <person name="Huq M.A."/>
        </authorList>
    </citation>
    <scope>NUCLEOTIDE SEQUENCE</scope>
    <source>
        <strain evidence="3">MAH-26</strain>
    </source>
</reference>
<evidence type="ECO:0000313" key="4">
    <source>
        <dbReference type="Proteomes" id="UP000812270"/>
    </source>
</evidence>
<dbReference type="AlphaFoldDB" id="A0A9E2W4A8"/>
<dbReference type="InterPro" id="IPR056425">
    <property type="entry name" value="Beta-prop_BT_1020"/>
</dbReference>
<dbReference type="Proteomes" id="UP000812270">
    <property type="component" value="Unassembled WGS sequence"/>
</dbReference>
<feature type="domain" description="BT-1020-like N-terminal beta-propeller" evidence="2">
    <location>
        <begin position="21"/>
        <end position="254"/>
    </location>
</feature>
<dbReference type="Pfam" id="PF22585">
    <property type="entry name" value="Sialidase-like_CBM"/>
    <property type="match status" value="1"/>
</dbReference>
<proteinExistence type="predicted"/>
<evidence type="ECO:0000313" key="3">
    <source>
        <dbReference type="EMBL" id="MBV4357649.1"/>
    </source>
</evidence>
<protein>
    <submittedName>
        <fullName evidence="3">Exo-alpha-sialidase</fullName>
    </submittedName>
</protein>
<dbReference type="InterPro" id="IPR054490">
    <property type="entry name" value="BT_1020-like_b-sandwich_1"/>
</dbReference>
<gene>
    <name evidence="3" type="ORF">KTO63_10855</name>
</gene>